<dbReference type="SUPFAM" id="SSF81383">
    <property type="entry name" value="F-box domain"/>
    <property type="match status" value="1"/>
</dbReference>
<dbReference type="Proteomes" id="UP000521943">
    <property type="component" value="Unassembled WGS sequence"/>
</dbReference>
<sequence length="558" mass="60765">MAAQTEPPNDGNILPLELWGETFAHMEPYDVLTLGKASRALHAVVSDKSIWITIVGLVCKKYGLFKPSYPVETLSVAQLQRAAMGPVLFQSLMAKNSKPIHQVEKAKEPIPATEVKLRFNDSRLAHGGSIPPLTITDHHRRLVPGGRFVVQVIKLPGRPGDSRSSFSVELWDLGTPGVKLFNPPIVIARTEFKDLSRYTVASMVVSPIGQRLRIAFGLLTPGFKKGCVVKAFEIALGAPKTEFKELGGIFISDGAIPRMGNHNLMIRGDLVFIRVCHAFVFWNFVSARYSIISVDLGEGTLAYFPSEPQKFVWTGNKVLVVSNTRPEHLGVYIWEVPCLSTFTPLGGKVAALEVANIPFTLPDAFLPISYPNARSGTPIELIGKDDRIPFHFDILAPETSVKAAQPHTSHMAKRLTNTGVRFTVDYNTPPEGPRTASTNDHNFIVKPTLSFEIYAHTGCYHTPAYASSISSSSLGLGVLSMPRGTVDEDASYAYSLNGLPILEPGKGPSTGGAEPSGSVSVTRLPQLNYGGWSVCPSSGRFIQERSGNSDASLHDYLW</sequence>
<dbReference type="InterPro" id="IPR036047">
    <property type="entry name" value="F-box-like_dom_sf"/>
</dbReference>
<proteinExistence type="predicted"/>
<dbReference type="SMART" id="SM00256">
    <property type="entry name" value="FBOX"/>
    <property type="match status" value="1"/>
</dbReference>
<evidence type="ECO:0000313" key="2">
    <source>
        <dbReference type="EMBL" id="KAF6741467.1"/>
    </source>
</evidence>
<dbReference type="EMBL" id="JACGCI010000243">
    <property type="protein sequence ID" value="KAF6741467.1"/>
    <property type="molecule type" value="Genomic_DNA"/>
</dbReference>
<protein>
    <recommendedName>
        <fullName evidence="1">F-box domain-containing protein</fullName>
    </recommendedName>
</protein>
<evidence type="ECO:0000313" key="3">
    <source>
        <dbReference type="Proteomes" id="UP000521943"/>
    </source>
</evidence>
<dbReference type="InterPro" id="IPR001810">
    <property type="entry name" value="F-box_dom"/>
</dbReference>
<reference evidence="2 3" key="1">
    <citation type="submission" date="2020-07" db="EMBL/GenBank/DDBJ databases">
        <title>Comparative genomics of pyrophilous fungi reveals a link between fire events and developmental genes.</title>
        <authorList>
            <consortium name="DOE Joint Genome Institute"/>
            <person name="Steindorff A.S."/>
            <person name="Carver A."/>
            <person name="Calhoun S."/>
            <person name="Stillman K."/>
            <person name="Liu H."/>
            <person name="Lipzen A."/>
            <person name="Pangilinan J."/>
            <person name="Labutti K."/>
            <person name="Bruns T.D."/>
            <person name="Grigoriev I.V."/>
        </authorList>
    </citation>
    <scope>NUCLEOTIDE SEQUENCE [LARGE SCALE GENOMIC DNA]</scope>
    <source>
        <strain evidence="2 3">CBS 144469</strain>
    </source>
</reference>
<feature type="domain" description="F-box" evidence="1">
    <location>
        <begin position="8"/>
        <end position="54"/>
    </location>
</feature>
<accession>A0A8H6LUN3</accession>
<name>A0A8H6LUN3_9AGAR</name>
<gene>
    <name evidence="2" type="ORF">DFP72DRAFT_1180570</name>
</gene>
<dbReference type="Pfam" id="PF00646">
    <property type="entry name" value="F-box"/>
    <property type="match status" value="1"/>
</dbReference>
<evidence type="ECO:0000259" key="1">
    <source>
        <dbReference type="PROSITE" id="PS50181"/>
    </source>
</evidence>
<dbReference type="OrthoDB" id="2688364at2759"/>
<comment type="caution">
    <text evidence="2">The sequence shown here is derived from an EMBL/GenBank/DDBJ whole genome shotgun (WGS) entry which is preliminary data.</text>
</comment>
<organism evidence="2 3">
    <name type="scientific">Ephemerocybe angulata</name>
    <dbReference type="NCBI Taxonomy" id="980116"/>
    <lineage>
        <taxon>Eukaryota</taxon>
        <taxon>Fungi</taxon>
        <taxon>Dikarya</taxon>
        <taxon>Basidiomycota</taxon>
        <taxon>Agaricomycotina</taxon>
        <taxon>Agaricomycetes</taxon>
        <taxon>Agaricomycetidae</taxon>
        <taxon>Agaricales</taxon>
        <taxon>Agaricineae</taxon>
        <taxon>Psathyrellaceae</taxon>
        <taxon>Ephemerocybe</taxon>
    </lineage>
</organism>
<dbReference type="AlphaFoldDB" id="A0A8H6LUN3"/>
<dbReference type="PROSITE" id="PS50181">
    <property type="entry name" value="FBOX"/>
    <property type="match status" value="1"/>
</dbReference>
<keyword evidence="3" id="KW-1185">Reference proteome</keyword>